<protein>
    <submittedName>
        <fullName evidence="2">Acyl--CoA ligase</fullName>
    </submittedName>
</protein>
<evidence type="ECO:0000313" key="3">
    <source>
        <dbReference type="Proteomes" id="UP000327030"/>
    </source>
</evidence>
<accession>A0A5P6VQ32</accession>
<dbReference type="Proteomes" id="UP000327030">
    <property type="component" value="Chromosome 1"/>
</dbReference>
<dbReference type="RefSeq" id="WP_151623264.1">
    <property type="nucleotide sequence ID" value="NZ_CP043028.1"/>
</dbReference>
<evidence type="ECO:0000313" key="2">
    <source>
        <dbReference type="EMBL" id="QFJ54803.1"/>
    </source>
</evidence>
<name>A0A5P6VQ32_PSEXY</name>
<evidence type="ECO:0000259" key="1">
    <source>
        <dbReference type="Pfam" id="PF00501"/>
    </source>
</evidence>
<dbReference type="Gene3D" id="3.40.50.12780">
    <property type="entry name" value="N-terminal domain of ligase-like"/>
    <property type="match status" value="1"/>
</dbReference>
<dbReference type="InterPro" id="IPR000873">
    <property type="entry name" value="AMP-dep_synth/lig_dom"/>
</dbReference>
<keyword evidence="2" id="KW-0436">Ligase</keyword>
<feature type="domain" description="AMP-dependent synthetase/ligase" evidence="1">
    <location>
        <begin position="39"/>
        <end position="423"/>
    </location>
</feature>
<dbReference type="EMBL" id="CP043028">
    <property type="protein sequence ID" value="QFJ54803.1"/>
    <property type="molecule type" value="Genomic_DNA"/>
</dbReference>
<dbReference type="InterPro" id="IPR020845">
    <property type="entry name" value="AMP-binding_CS"/>
</dbReference>
<sequence>MIEKRNGYPSIDKPWQQFYKSIKRSNKFIRTTPYIGLLENNKSYPDEIAIEYFGAKITYGSLFKNIDEVAKALVAFGVKKGDFVTICSTTTPEVIYTFYAISKIGAIANIIAPFYTTDEMLSRIKECESRIVIVADNFISKFRDSFTKDKEIQVIVLPLLNSSILRFIKSGTKANEQCGEISWNNFVKVGEGKPVVETEQYEPQYPMAMVYSSGTTGASKGILLSVDSFQKLINAYGNSGFDTSRRQKVYQNIPPWHSTGLSLGINFPLSYGVKVCVDPRFDHDVFIKNVLKFKPEYILTNTSMFQGFTFEKSLKRLKGRSLSFLKYPVEGGEPLTEKDIENIEGVFHSHGSNARLLNGYGECECGATVTTDITSHKFSNVASGIPLPDITVIGIFDDDNQELRYGQRGNVYVKTEIGMLEYFKNSEATKEFFFIDENGEKWSKTGDIGYIKEDGSLVVLGRKNDYSLIGTEKIFNFDIERAILNSDRVKLCEV</sequence>
<dbReference type="AlphaFoldDB" id="A0A5P6VQ32"/>
<dbReference type="Pfam" id="PF00501">
    <property type="entry name" value="AMP-binding"/>
    <property type="match status" value="1"/>
</dbReference>
<dbReference type="GO" id="GO:0016405">
    <property type="term" value="F:CoA-ligase activity"/>
    <property type="evidence" value="ECO:0007669"/>
    <property type="project" value="TreeGrafter"/>
</dbReference>
<dbReference type="PROSITE" id="PS00455">
    <property type="entry name" value="AMP_BINDING"/>
    <property type="match status" value="1"/>
</dbReference>
<dbReference type="OrthoDB" id="9803968at2"/>
<proteinExistence type="predicted"/>
<dbReference type="SUPFAM" id="SSF56801">
    <property type="entry name" value="Acetyl-CoA synthetase-like"/>
    <property type="match status" value="1"/>
</dbReference>
<dbReference type="KEGG" id="pxv:FXF36_08030"/>
<dbReference type="InterPro" id="IPR042099">
    <property type="entry name" value="ANL_N_sf"/>
</dbReference>
<gene>
    <name evidence="2" type="ORF">FXF36_08030</name>
</gene>
<dbReference type="PANTHER" id="PTHR24096">
    <property type="entry name" value="LONG-CHAIN-FATTY-ACID--COA LIGASE"/>
    <property type="match status" value="1"/>
</dbReference>
<reference evidence="3" key="1">
    <citation type="submission" date="2019-08" db="EMBL/GenBank/DDBJ databases">
        <title>Complete Genome Sequence of the Polysaccharide-Degrading Rumen Bacterium Pseudobutyrivibrio xylanivorans MA3014.</title>
        <authorList>
            <person name="Palevich N."/>
            <person name="Maclean P.H."/>
            <person name="Kelly W.J."/>
            <person name="Leahy S.C."/>
            <person name="Rakonjac J."/>
            <person name="Attwood G.T."/>
        </authorList>
    </citation>
    <scope>NUCLEOTIDE SEQUENCE [LARGE SCALE GENOMIC DNA]</scope>
    <source>
        <strain evidence="3">MA3014</strain>
    </source>
</reference>
<organism evidence="2 3">
    <name type="scientific">Pseudobutyrivibrio xylanivorans</name>
    <dbReference type="NCBI Taxonomy" id="185007"/>
    <lineage>
        <taxon>Bacteria</taxon>
        <taxon>Bacillati</taxon>
        <taxon>Bacillota</taxon>
        <taxon>Clostridia</taxon>
        <taxon>Lachnospirales</taxon>
        <taxon>Lachnospiraceae</taxon>
        <taxon>Pseudobutyrivibrio</taxon>
    </lineage>
</organism>